<gene>
    <name evidence="2" type="ORF">BCR35DRAFT_254948</name>
</gene>
<evidence type="ECO:0000259" key="1">
    <source>
        <dbReference type="PROSITE" id="PS50011"/>
    </source>
</evidence>
<dbReference type="GO" id="GO:0004672">
    <property type="term" value="F:protein kinase activity"/>
    <property type="evidence" value="ECO:0007669"/>
    <property type="project" value="InterPro"/>
</dbReference>
<comment type="caution">
    <text evidence="2">The sequence shown here is derived from an EMBL/GenBank/DDBJ whole genome shotgun (WGS) entry which is preliminary data.</text>
</comment>
<dbReference type="InParanoid" id="A0A1Y2FL52"/>
<keyword evidence="3" id="KW-1185">Reference proteome</keyword>
<dbReference type="EMBL" id="MCGR01000017">
    <property type="protein sequence ID" value="ORY84731.1"/>
    <property type="molecule type" value="Genomic_DNA"/>
</dbReference>
<feature type="domain" description="Protein kinase" evidence="1">
    <location>
        <begin position="1"/>
        <end position="187"/>
    </location>
</feature>
<dbReference type="Proteomes" id="UP000193467">
    <property type="component" value="Unassembled WGS sequence"/>
</dbReference>
<reference evidence="2 3" key="1">
    <citation type="submission" date="2016-07" db="EMBL/GenBank/DDBJ databases">
        <title>Pervasive Adenine N6-methylation of Active Genes in Fungi.</title>
        <authorList>
            <consortium name="DOE Joint Genome Institute"/>
            <person name="Mondo S.J."/>
            <person name="Dannebaum R.O."/>
            <person name="Kuo R.C."/>
            <person name="Labutti K."/>
            <person name="Haridas S."/>
            <person name="Kuo A."/>
            <person name="Salamov A."/>
            <person name="Ahrendt S.R."/>
            <person name="Lipzen A."/>
            <person name="Sullivan W."/>
            <person name="Andreopoulos W.B."/>
            <person name="Clum A."/>
            <person name="Lindquist E."/>
            <person name="Daum C."/>
            <person name="Ramamoorthy G.K."/>
            <person name="Gryganskyi A."/>
            <person name="Culley D."/>
            <person name="Magnuson J.K."/>
            <person name="James T.Y."/>
            <person name="O'Malley M.A."/>
            <person name="Stajich J.E."/>
            <person name="Spatafora J.W."/>
            <person name="Visel A."/>
            <person name="Grigoriev I.V."/>
        </authorList>
    </citation>
    <scope>NUCLEOTIDE SEQUENCE [LARGE SCALE GENOMIC DNA]</scope>
    <source>
        <strain evidence="2 3">62-1032</strain>
    </source>
</reference>
<accession>A0A1Y2FL52</accession>
<dbReference type="SUPFAM" id="SSF56112">
    <property type="entry name" value="Protein kinase-like (PK-like)"/>
    <property type="match status" value="1"/>
</dbReference>
<dbReference type="GO" id="GO:0005524">
    <property type="term" value="F:ATP binding"/>
    <property type="evidence" value="ECO:0007669"/>
    <property type="project" value="InterPro"/>
</dbReference>
<dbReference type="InterPro" id="IPR011009">
    <property type="entry name" value="Kinase-like_dom_sf"/>
</dbReference>
<evidence type="ECO:0000313" key="2">
    <source>
        <dbReference type="EMBL" id="ORY84731.1"/>
    </source>
</evidence>
<dbReference type="Pfam" id="PF00069">
    <property type="entry name" value="Pkinase"/>
    <property type="match status" value="1"/>
</dbReference>
<sequence length="187" mass="20885">IPQHSVPIEAFLPLLPADITPLVEPLPDNYFIKRVAYKAFPLSVENAARLASQTLNEVLLWETELRQHPHPNIMKYHGVVSDGGRITGIIFERYEKTIADARLEVDCERVLEEVRSAVDHLHSLSLIHCDINHHNVMIDSTGSAILIDFDSVSKEGGVRGGGTVGYSKDWDDGVASKELDFYALERL</sequence>
<feature type="non-terminal residue" evidence="2">
    <location>
        <position position="187"/>
    </location>
</feature>
<name>A0A1Y2FL52_9BASI</name>
<evidence type="ECO:0000313" key="3">
    <source>
        <dbReference type="Proteomes" id="UP000193467"/>
    </source>
</evidence>
<dbReference type="Gene3D" id="1.10.510.10">
    <property type="entry name" value="Transferase(Phosphotransferase) domain 1"/>
    <property type="match status" value="1"/>
</dbReference>
<dbReference type="STRING" id="106004.A0A1Y2FL52"/>
<feature type="non-terminal residue" evidence="2">
    <location>
        <position position="1"/>
    </location>
</feature>
<dbReference type="OrthoDB" id="4062651at2759"/>
<organism evidence="2 3">
    <name type="scientific">Leucosporidium creatinivorum</name>
    <dbReference type="NCBI Taxonomy" id="106004"/>
    <lineage>
        <taxon>Eukaryota</taxon>
        <taxon>Fungi</taxon>
        <taxon>Dikarya</taxon>
        <taxon>Basidiomycota</taxon>
        <taxon>Pucciniomycotina</taxon>
        <taxon>Microbotryomycetes</taxon>
        <taxon>Leucosporidiales</taxon>
        <taxon>Leucosporidium</taxon>
    </lineage>
</organism>
<dbReference type="InterPro" id="IPR000719">
    <property type="entry name" value="Prot_kinase_dom"/>
</dbReference>
<dbReference type="AlphaFoldDB" id="A0A1Y2FL52"/>
<protein>
    <recommendedName>
        <fullName evidence="1">Protein kinase domain-containing protein</fullName>
    </recommendedName>
</protein>
<proteinExistence type="predicted"/>
<dbReference type="PROSITE" id="PS50011">
    <property type="entry name" value="PROTEIN_KINASE_DOM"/>
    <property type="match status" value="1"/>
</dbReference>